<dbReference type="PANTHER" id="PTHR43775">
    <property type="entry name" value="FATTY ACID SYNTHASE"/>
    <property type="match status" value="1"/>
</dbReference>
<dbReference type="InterPro" id="IPR050091">
    <property type="entry name" value="PKS_NRPS_Biosynth_Enz"/>
</dbReference>
<keyword evidence="1" id="KW-0596">Phosphopantetheine</keyword>
<keyword evidence="2" id="KW-0597">Phosphoprotein</keyword>
<dbReference type="Pfam" id="PF00550">
    <property type="entry name" value="PP-binding"/>
    <property type="match status" value="1"/>
</dbReference>
<organism evidence="4 5">
    <name type="scientific">Aspergillus lentulus</name>
    <dbReference type="NCBI Taxonomy" id="293939"/>
    <lineage>
        <taxon>Eukaryota</taxon>
        <taxon>Fungi</taxon>
        <taxon>Dikarya</taxon>
        <taxon>Ascomycota</taxon>
        <taxon>Pezizomycotina</taxon>
        <taxon>Eurotiomycetes</taxon>
        <taxon>Eurotiomycetidae</taxon>
        <taxon>Eurotiales</taxon>
        <taxon>Aspergillaceae</taxon>
        <taxon>Aspergillus</taxon>
        <taxon>Aspergillus subgen. Fumigati</taxon>
    </lineage>
</organism>
<keyword evidence="5" id="KW-1185">Reference proteome</keyword>
<dbReference type="Pfam" id="PF08659">
    <property type="entry name" value="KR"/>
    <property type="match status" value="1"/>
</dbReference>
<dbReference type="SMART" id="SM00823">
    <property type="entry name" value="PKS_PP"/>
    <property type="match status" value="1"/>
</dbReference>
<evidence type="ECO:0000313" key="5">
    <source>
        <dbReference type="Proteomes" id="UP000465220"/>
    </source>
</evidence>
<feature type="domain" description="Carrier" evidence="3">
    <location>
        <begin position="244"/>
        <end position="328"/>
    </location>
</feature>
<dbReference type="SUPFAM" id="SSF51735">
    <property type="entry name" value="NAD(P)-binding Rossmann-fold domains"/>
    <property type="match status" value="1"/>
</dbReference>
<dbReference type="PANTHER" id="PTHR43775:SF18">
    <property type="entry name" value="ENZYME, PUTATIVE (JCVI)-RELATED"/>
    <property type="match status" value="1"/>
</dbReference>
<evidence type="ECO:0000256" key="1">
    <source>
        <dbReference type="ARBA" id="ARBA00022450"/>
    </source>
</evidence>
<protein>
    <submittedName>
        <fullName evidence="4">Lovastatin nonaketide synthase</fullName>
    </submittedName>
</protein>
<dbReference type="InterPro" id="IPR020806">
    <property type="entry name" value="PKS_PP-bd"/>
</dbReference>
<evidence type="ECO:0000256" key="2">
    <source>
        <dbReference type="ARBA" id="ARBA00022553"/>
    </source>
</evidence>
<dbReference type="SMART" id="SM00822">
    <property type="entry name" value="PKS_KR"/>
    <property type="match status" value="1"/>
</dbReference>
<dbReference type="Gene3D" id="1.10.1200.10">
    <property type="entry name" value="ACP-like"/>
    <property type="match status" value="1"/>
</dbReference>
<gene>
    <name evidence="4" type="ORF">IFM60648_09954</name>
</gene>
<dbReference type="InterPro" id="IPR009081">
    <property type="entry name" value="PP-bd_ACP"/>
</dbReference>
<name>A0ABQ1B3G6_ASPLE</name>
<dbReference type="Gene3D" id="3.40.50.720">
    <property type="entry name" value="NAD(P)-binding Rossmann-like Domain"/>
    <property type="match status" value="1"/>
</dbReference>
<evidence type="ECO:0000259" key="3">
    <source>
        <dbReference type="PROSITE" id="PS50075"/>
    </source>
</evidence>
<reference evidence="4 5" key="1">
    <citation type="submission" date="2020-01" db="EMBL/GenBank/DDBJ databases">
        <title>Draft genome sequence of Aspergillus lentulus IFM 60648.</title>
        <authorList>
            <person name="Takahashi H."/>
            <person name="Yaguchi T."/>
        </authorList>
    </citation>
    <scope>NUCLEOTIDE SEQUENCE [LARGE SCALE GENOMIC DNA]</scope>
    <source>
        <strain evidence="4 5">IFM 60648</strain>
    </source>
</reference>
<sequence>MSRSGCGDKVSQSIARNIRALGCSLDLLQGDVTSISDVRRACSQISIPIGVIQVESMSHADYHAALSSKVTGKSNLHTVSLETKQPMSFFTMLSSISGVIGQKGQANYAGGNALEDTFAEYRRASGLPTISIDLGPIEDVGVIHGNEELQNRFDGSTLLSINEGLLHRIFDFCILQQHADPRHRLNVISQGEKITSLLVPQSETAICSEMSALGACEFSERIVHVHEGNPAKIERYRASCFWPNPRTPIRAAVWAAAITVVGARLAKHVRLTDALDSAHPLPYYGLDSLAAVELRNWVRMTLAIELTTLDVMNAASLGELCDKIVEKIGVIM</sequence>
<dbReference type="SUPFAM" id="SSF47336">
    <property type="entry name" value="ACP-like"/>
    <property type="match status" value="1"/>
</dbReference>
<comment type="caution">
    <text evidence="4">The sequence shown here is derived from an EMBL/GenBank/DDBJ whole genome shotgun (WGS) entry which is preliminary data.</text>
</comment>
<accession>A0ABQ1B3G6</accession>
<dbReference type="PROSITE" id="PS50075">
    <property type="entry name" value="CARRIER"/>
    <property type="match status" value="1"/>
</dbReference>
<dbReference type="EMBL" id="BLKI01000109">
    <property type="protein sequence ID" value="GFF93052.1"/>
    <property type="molecule type" value="Genomic_DNA"/>
</dbReference>
<evidence type="ECO:0000313" key="4">
    <source>
        <dbReference type="EMBL" id="GFF93052.1"/>
    </source>
</evidence>
<dbReference type="InterPro" id="IPR057326">
    <property type="entry name" value="KR_dom"/>
</dbReference>
<dbReference type="Proteomes" id="UP000465220">
    <property type="component" value="Unassembled WGS sequence"/>
</dbReference>
<dbReference type="InterPro" id="IPR036291">
    <property type="entry name" value="NAD(P)-bd_dom_sf"/>
</dbReference>
<dbReference type="InterPro" id="IPR036736">
    <property type="entry name" value="ACP-like_sf"/>
</dbReference>
<dbReference type="InterPro" id="IPR013968">
    <property type="entry name" value="PKS_KR"/>
</dbReference>
<proteinExistence type="predicted"/>